<reference evidence="1 2" key="1">
    <citation type="journal article" date="2021" name="Microorganisms">
        <title>Bacterial Dimethylsulfoniopropionate Biosynthesis in the East China Sea.</title>
        <authorList>
            <person name="Liu J."/>
            <person name="Zhang Y."/>
            <person name="Liu J."/>
            <person name="Zhong H."/>
            <person name="Williams B.T."/>
            <person name="Zheng Y."/>
            <person name="Curson A.R.J."/>
            <person name="Sun C."/>
            <person name="Sun H."/>
            <person name="Song D."/>
            <person name="Wagner Mackenzie B."/>
            <person name="Bermejo Martinez A."/>
            <person name="Todd J.D."/>
            <person name="Zhang X.H."/>
        </authorList>
    </citation>
    <scope>NUCLEOTIDE SEQUENCE [LARGE SCALE GENOMIC DNA]</scope>
    <source>
        <strain evidence="1 2">ESS08</strain>
    </source>
</reference>
<accession>A0A944CNK4</accession>
<comment type="caution">
    <text evidence="1">The sequence shown here is derived from an EMBL/GenBank/DDBJ whole genome shotgun (WGS) entry which is preliminary data.</text>
</comment>
<keyword evidence="2" id="KW-1185">Reference proteome</keyword>
<dbReference type="Proteomes" id="UP000761411">
    <property type="component" value="Unassembled WGS sequence"/>
</dbReference>
<organism evidence="1 2">
    <name type="scientific">Mesobacillus boroniphilus</name>
    <dbReference type="NCBI Taxonomy" id="308892"/>
    <lineage>
        <taxon>Bacteria</taxon>
        <taxon>Bacillati</taxon>
        <taxon>Bacillota</taxon>
        <taxon>Bacilli</taxon>
        <taxon>Bacillales</taxon>
        <taxon>Bacillaceae</taxon>
        <taxon>Mesobacillus</taxon>
    </lineage>
</organism>
<proteinExistence type="predicted"/>
<dbReference type="EMBL" id="QTKX01000003">
    <property type="protein sequence ID" value="MBS8266250.1"/>
    <property type="molecule type" value="Genomic_DNA"/>
</dbReference>
<sequence>MVTRWLDMCPKLEKLIDYGHKMAVHVPETREARGLRSQDGRTCARNKRNSLITVTRWLDMCPKQEKLVDYGHRMAGYVPETREARGLRSQDGRTCARNKSNSLITVTRWLDMCPKQEKLIHFGHMVLGTV</sequence>
<dbReference type="RefSeq" id="WP_213371395.1">
    <property type="nucleotide sequence ID" value="NZ_QTKX01000003.1"/>
</dbReference>
<protein>
    <submittedName>
        <fullName evidence="1">Uncharacterized protein</fullName>
    </submittedName>
</protein>
<evidence type="ECO:0000313" key="2">
    <source>
        <dbReference type="Proteomes" id="UP000761411"/>
    </source>
</evidence>
<gene>
    <name evidence="1" type="ORF">DYI25_17640</name>
</gene>
<evidence type="ECO:0000313" key="1">
    <source>
        <dbReference type="EMBL" id="MBS8266250.1"/>
    </source>
</evidence>
<dbReference type="AlphaFoldDB" id="A0A944CNK4"/>
<name>A0A944CNK4_9BACI</name>